<dbReference type="AlphaFoldDB" id="A0A9X2V830"/>
<proteinExistence type="predicted"/>
<organism evidence="2 3">
    <name type="scientific">Salinibacter ruber</name>
    <dbReference type="NCBI Taxonomy" id="146919"/>
    <lineage>
        <taxon>Bacteria</taxon>
        <taxon>Pseudomonadati</taxon>
        <taxon>Rhodothermota</taxon>
        <taxon>Rhodothermia</taxon>
        <taxon>Rhodothermales</taxon>
        <taxon>Salinibacteraceae</taxon>
        <taxon>Salinibacter</taxon>
    </lineage>
</organism>
<evidence type="ECO:0000313" key="3">
    <source>
        <dbReference type="Proteomes" id="UP001155144"/>
    </source>
</evidence>
<evidence type="ECO:0000313" key="2">
    <source>
        <dbReference type="EMBL" id="MCS4122828.1"/>
    </source>
</evidence>
<evidence type="ECO:0000256" key="1">
    <source>
        <dbReference type="SAM" id="MobiDB-lite"/>
    </source>
</evidence>
<feature type="compositionally biased region" description="Basic and acidic residues" evidence="1">
    <location>
        <begin position="366"/>
        <end position="382"/>
    </location>
</feature>
<feature type="compositionally biased region" description="Basic and acidic residues" evidence="1">
    <location>
        <begin position="254"/>
        <end position="267"/>
    </location>
</feature>
<evidence type="ECO:0008006" key="4">
    <source>
        <dbReference type="Google" id="ProtNLM"/>
    </source>
</evidence>
<dbReference type="SUPFAM" id="SSF69318">
    <property type="entry name" value="Integrin alpha N-terminal domain"/>
    <property type="match status" value="1"/>
</dbReference>
<sequence>MIRARAAEAEDENQCPGDIVGAVPEAKGTDKSGDYRGGRYEARLQPVPSLDNAFRAVSEGTYEGKTSTARKLVTMQNLDGGFFYVEKRGPGRVSQYPTPDGGGFKTHPQIRAMGPLAIDLDGDGQKELPYIRKSNRKIEMIDSETKSAGQAQTLVNANVNGRQTPATSKTRMATGKWGEAPPSVFYANANGDALYRVSWGPKGNGKKNQNDPEIVTSLDNSRNGASAVVGIGDVNGDPDKELVFVDGSQELRYMDRPGDGDQEKGDHQPGTAFPKIPGGSVGSNNGVGAGAFVDLNGDGTSSVVFVNGSNNIQIVNDAGVNRTIRVGNVNGGNGPGAAKAPPAVLDVDGDGGLEVAYVMNGSDQVQHVDIDPEDPSRPRVETLEGPNAPGVRQGPGLQASSTSPCGR</sequence>
<feature type="region of interest" description="Disordered" evidence="1">
    <location>
        <begin position="254"/>
        <end position="281"/>
    </location>
</feature>
<dbReference type="InterPro" id="IPR028994">
    <property type="entry name" value="Integrin_alpha_N"/>
</dbReference>
<comment type="caution">
    <text evidence="2">The sequence shown here is derived from an EMBL/GenBank/DDBJ whole genome shotgun (WGS) entry which is preliminary data.</text>
</comment>
<name>A0A9X2V830_9BACT</name>
<gene>
    <name evidence="2" type="ORF">GGP45_003196</name>
</gene>
<reference evidence="2" key="1">
    <citation type="submission" date="2022-08" db="EMBL/GenBank/DDBJ databases">
        <title>Genomic Encyclopedia of Type Strains, Phase V (KMG-V): Genome sequencing to study the core and pangenomes of soil and plant-associated prokaryotes.</title>
        <authorList>
            <person name="Whitman W."/>
        </authorList>
    </citation>
    <scope>NUCLEOTIDE SEQUENCE</scope>
    <source>
        <strain evidence="2">SP3026</strain>
    </source>
</reference>
<feature type="region of interest" description="Disordered" evidence="1">
    <location>
        <begin position="1"/>
        <end position="35"/>
    </location>
</feature>
<dbReference type="EMBL" id="JANUBL010000011">
    <property type="protein sequence ID" value="MCS4122828.1"/>
    <property type="molecule type" value="Genomic_DNA"/>
</dbReference>
<accession>A0A9X2V830</accession>
<dbReference type="Proteomes" id="UP001155144">
    <property type="component" value="Unassembled WGS sequence"/>
</dbReference>
<feature type="region of interest" description="Disordered" evidence="1">
    <location>
        <begin position="363"/>
        <end position="407"/>
    </location>
</feature>
<feature type="compositionally biased region" description="Polar residues" evidence="1">
    <location>
        <begin position="398"/>
        <end position="407"/>
    </location>
</feature>
<protein>
    <recommendedName>
        <fullName evidence="4">FG-GAP repeat domain protein</fullName>
    </recommendedName>
</protein>